<proteinExistence type="predicted"/>
<gene>
    <name evidence="1" type="ORF">Maq22A_1p36395</name>
</gene>
<sequence length="233" mass="25002">MTALAVAEVRRDAGMQVAAEAEAAEQPGFKALAYATIVRLARDQLTVHIDDVLAACPVRPRHPNAWGAVWMQAIREGVIVRTGEMRHSTDPRKNKHLYPVYRSLVQGQTAPAEVVSATAPATTSASPVARVVRVASLGDIASYRDLISRKRVAAEPQGFADVGSRDILPGLFPHQEHCLEFALRAGRAAEFLDTGLGKTALALAWGDAVARRTNRPVLMLAPLAVAAQHHAEA</sequence>
<reference evidence="1 2" key="1">
    <citation type="journal article" date="2015" name="Genome Announc.">
        <title>Complete Genome Sequence of Methylobacterium aquaticum Strain 22A, Isolated from Racomitrium japonicum Moss.</title>
        <authorList>
            <person name="Tani A."/>
            <person name="Ogura Y."/>
            <person name="Hayashi T."/>
            <person name="Kimbara K."/>
        </authorList>
    </citation>
    <scope>NUCLEOTIDE SEQUENCE [LARGE SCALE GENOMIC DNA]</scope>
    <source>
        <strain evidence="1 2">MA-22A</strain>
        <plasmid evidence="2">Plasmid pMaq22A_1p DNA</plasmid>
    </source>
</reference>
<dbReference type="PATRIC" id="fig|270351.10.peg.6560"/>
<dbReference type="InterPro" id="IPR027417">
    <property type="entry name" value="P-loop_NTPase"/>
</dbReference>
<dbReference type="Proteomes" id="UP000061432">
    <property type="component" value="Plasmid pMaq22A_1p"/>
</dbReference>
<evidence type="ECO:0008006" key="3">
    <source>
        <dbReference type="Google" id="ProtNLM"/>
    </source>
</evidence>
<name>A0A0C6FV75_9HYPH</name>
<dbReference type="EMBL" id="AP014705">
    <property type="protein sequence ID" value="BAQ49484.1"/>
    <property type="molecule type" value="Genomic_DNA"/>
</dbReference>
<evidence type="ECO:0000313" key="1">
    <source>
        <dbReference type="EMBL" id="BAQ49484.1"/>
    </source>
</evidence>
<dbReference type="Gene3D" id="3.40.50.300">
    <property type="entry name" value="P-loop containing nucleotide triphosphate hydrolases"/>
    <property type="match status" value="1"/>
</dbReference>
<protein>
    <recommendedName>
        <fullName evidence="3">Helicase</fullName>
    </recommendedName>
</protein>
<geneLocation type="plasmid" evidence="2">
    <name>pMaq22A_1p DNA</name>
</geneLocation>
<dbReference type="KEGG" id="maqu:Maq22A_1p36395"/>
<dbReference type="SUPFAM" id="SSF52540">
    <property type="entry name" value="P-loop containing nucleoside triphosphate hydrolases"/>
    <property type="match status" value="1"/>
</dbReference>
<evidence type="ECO:0000313" key="2">
    <source>
        <dbReference type="Proteomes" id="UP000061432"/>
    </source>
</evidence>
<keyword evidence="1" id="KW-0614">Plasmid</keyword>
<reference evidence="2" key="2">
    <citation type="submission" date="2015-01" db="EMBL/GenBank/DDBJ databases">
        <title>Complete genome sequence of Methylobacterium aquaticum strain 22A.</title>
        <authorList>
            <person name="Tani A."/>
            <person name="Ogura Y."/>
            <person name="Hayashi T."/>
        </authorList>
    </citation>
    <scope>NUCLEOTIDE SEQUENCE [LARGE SCALE GENOMIC DNA]</scope>
    <source>
        <strain evidence="2">MA-22A</strain>
        <plasmid evidence="2">Plasmid pMaq22A_1p DNA</plasmid>
    </source>
</reference>
<dbReference type="RefSeq" id="WP_244533659.1">
    <property type="nucleotide sequence ID" value="NZ_AP014705.1"/>
</dbReference>
<accession>A0A0C6FV75</accession>
<dbReference type="AlphaFoldDB" id="A0A0C6FV75"/>
<organism evidence="1 2">
    <name type="scientific">Methylobacterium aquaticum</name>
    <dbReference type="NCBI Taxonomy" id="270351"/>
    <lineage>
        <taxon>Bacteria</taxon>
        <taxon>Pseudomonadati</taxon>
        <taxon>Pseudomonadota</taxon>
        <taxon>Alphaproteobacteria</taxon>
        <taxon>Hyphomicrobiales</taxon>
        <taxon>Methylobacteriaceae</taxon>
        <taxon>Methylobacterium</taxon>
    </lineage>
</organism>